<dbReference type="RefSeq" id="WP_139239021.1">
    <property type="nucleotide sequence ID" value="NZ_FOOI01000009.1"/>
</dbReference>
<dbReference type="Proteomes" id="UP000533017">
    <property type="component" value="Unassembled WGS sequence"/>
</dbReference>
<evidence type="ECO:0000313" key="2">
    <source>
        <dbReference type="EMBL" id="NYH84860.1"/>
    </source>
</evidence>
<keyword evidence="1" id="KW-1133">Transmembrane helix</keyword>
<evidence type="ECO:0000313" key="3">
    <source>
        <dbReference type="Proteomes" id="UP000533017"/>
    </source>
</evidence>
<feature type="transmembrane region" description="Helical" evidence="1">
    <location>
        <begin position="215"/>
        <end position="237"/>
    </location>
</feature>
<organism evidence="2 3">
    <name type="scientific">Actinopolymorpha cephalotaxi</name>
    <dbReference type="NCBI Taxonomy" id="504797"/>
    <lineage>
        <taxon>Bacteria</taxon>
        <taxon>Bacillati</taxon>
        <taxon>Actinomycetota</taxon>
        <taxon>Actinomycetes</taxon>
        <taxon>Propionibacteriales</taxon>
        <taxon>Actinopolymorphaceae</taxon>
        <taxon>Actinopolymorpha</taxon>
    </lineage>
</organism>
<protein>
    <submittedName>
        <fullName evidence="2">Uncharacterized protein</fullName>
    </submittedName>
</protein>
<accession>A0ABX2S5I5</accession>
<name>A0ABX2S5I5_9ACTN</name>
<proteinExistence type="predicted"/>
<evidence type="ECO:0000256" key="1">
    <source>
        <dbReference type="SAM" id="Phobius"/>
    </source>
</evidence>
<reference evidence="2 3" key="1">
    <citation type="submission" date="2020-07" db="EMBL/GenBank/DDBJ databases">
        <title>Sequencing the genomes of 1000 actinobacteria strains.</title>
        <authorList>
            <person name="Klenk H.-P."/>
        </authorList>
    </citation>
    <scope>NUCLEOTIDE SEQUENCE [LARGE SCALE GENOMIC DNA]</scope>
    <source>
        <strain evidence="2 3">DSM 45117</strain>
    </source>
</reference>
<feature type="transmembrane region" description="Helical" evidence="1">
    <location>
        <begin position="257"/>
        <end position="279"/>
    </location>
</feature>
<keyword evidence="1" id="KW-0472">Membrane</keyword>
<keyword evidence="3" id="KW-1185">Reference proteome</keyword>
<feature type="transmembrane region" description="Helical" evidence="1">
    <location>
        <begin position="340"/>
        <end position="361"/>
    </location>
</feature>
<feature type="transmembrane region" description="Helical" evidence="1">
    <location>
        <begin position="104"/>
        <end position="124"/>
    </location>
</feature>
<gene>
    <name evidence="2" type="ORF">FHR37_003711</name>
</gene>
<sequence>MNTSATQVRVDSRPSLWARWPEWVGWAAAGWSLAYGLLGVYWALGGAGFPFGAEADPYSVGVSPLENARAQSLAPVIAVVCLLGAAGAVAMARVRRRGGTGAGAVGAAMIGFGWVLAILLTVGLPDVRPLMGVARLPLLAVGAPFGWPEGVSVFGPGMFTWPVLNELVLMLGGLCWAAATLVYQRRRRDTCGHCGRGRGAASWTTPAAAARWGRWAVGIAVVVPLFYAAIRWSWFLGIPFGVTTEFLRVEAVDTPDIWLAGAMEGTLAIGGAVLTLGLAQRWAEIYPGWIPFLRGKPVRPRTAVIPATAVTLLITAAGLGNLRALADGAYPAGVGENWGTIAPGLLWPLWAAGLGAATLAYHLRRRGRCRSCGA</sequence>
<feature type="transmembrane region" description="Helical" evidence="1">
    <location>
        <begin position="163"/>
        <end position="183"/>
    </location>
</feature>
<feature type="transmembrane region" description="Helical" evidence="1">
    <location>
        <begin position="23"/>
        <end position="44"/>
    </location>
</feature>
<feature type="transmembrane region" description="Helical" evidence="1">
    <location>
        <begin position="300"/>
        <end position="320"/>
    </location>
</feature>
<feature type="transmembrane region" description="Helical" evidence="1">
    <location>
        <begin position="73"/>
        <end position="92"/>
    </location>
</feature>
<dbReference type="EMBL" id="JACBZA010000001">
    <property type="protein sequence ID" value="NYH84860.1"/>
    <property type="molecule type" value="Genomic_DNA"/>
</dbReference>
<keyword evidence="1" id="KW-0812">Transmembrane</keyword>
<comment type="caution">
    <text evidence="2">The sequence shown here is derived from an EMBL/GenBank/DDBJ whole genome shotgun (WGS) entry which is preliminary data.</text>
</comment>